<dbReference type="SUPFAM" id="SSF47240">
    <property type="entry name" value="Ferritin-like"/>
    <property type="match status" value="1"/>
</dbReference>
<dbReference type="InterPro" id="IPR009078">
    <property type="entry name" value="Ferritin-like_SF"/>
</dbReference>
<keyword evidence="6" id="KW-0479">Metal-binding</keyword>
<evidence type="ECO:0000256" key="13">
    <source>
        <dbReference type="SAM" id="MobiDB-lite"/>
    </source>
</evidence>
<dbReference type="InterPro" id="IPR005067">
    <property type="entry name" value="Fatty_acid_desaturase-2"/>
</dbReference>
<dbReference type="Proteomes" id="UP000092600">
    <property type="component" value="Unassembled WGS sequence"/>
</dbReference>
<evidence type="ECO:0000256" key="12">
    <source>
        <dbReference type="ARBA" id="ARBA00023160"/>
    </source>
</evidence>
<dbReference type="UniPathway" id="UPA00199"/>
<evidence type="ECO:0000256" key="8">
    <source>
        <dbReference type="ARBA" id="ARBA00022946"/>
    </source>
</evidence>
<dbReference type="PANTHER" id="PTHR31155:SF9">
    <property type="entry name" value="STEAROYL-[ACYL-CARRIER-PROTEIN] 9-DESATURASE 7, CHLOROPLASTIC"/>
    <property type="match status" value="1"/>
</dbReference>
<dbReference type="PANTHER" id="PTHR31155">
    <property type="entry name" value="ACYL- ACYL-CARRIER-PROTEIN DESATURASE-RELATED"/>
    <property type="match status" value="1"/>
</dbReference>
<dbReference type="InterPro" id="IPR012348">
    <property type="entry name" value="RNR-like"/>
</dbReference>
<reference evidence="14 15" key="1">
    <citation type="journal article" date="2016" name="DNA Res.">
        <title>The draft genome of MD-2 pineapple using hybrid error correction of long reads.</title>
        <authorList>
            <person name="Redwan R.M."/>
            <person name="Saidin A."/>
            <person name="Kumar S.V."/>
        </authorList>
    </citation>
    <scope>NUCLEOTIDE SEQUENCE [LARGE SCALE GENOMIC DNA]</scope>
    <source>
        <strain evidence="15">cv. MD2</strain>
        <tissue evidence="14">Leaf</tissue>
    </source>
</reference>
<dbReference type="Pfam" id="PF03405">
    <property type="entry name" value="FA_desaturase_2"/>
    <property type="match status" value="1"/>
</dbReference>
<comment type="subunit">
    <text evidence="4">Homodimer.</text>
</comment>
<keyword evidence="12" id="KW-0275">Fatty acid biosynthesis</keyword>
<dbReference type="AlphaFoldDB" id="A0A199V962"/>
<evidence type="ECO:0000256" key="11">
    <source>
        <dbReference type="ARBA" id="ARBA00023098"/>
    </source>
</evidence>
<dbReference type="EMBL" id="LSRQ01002666">
    <property type="protein sequence ID" value="OAY73558.1"/>
    <property type="molecule type" value="Genomic_DNA"/>
</dbReference>
<comment type="cofactor">
    <cofactor evidence="1">
        <name>Fe(2+)</name>
        <dbReference type="ChEBI" id="CHEBI:29033"/>
    </cofactor>
</comment>
<keyword evidence="5" id="KW-0444">Lipid biosynthesis</keyword>
<keyword evidence="10" id="KW-0408">Iron</keyword>
<evidence type="ECO:0000313" key="15">
    <source>
        <dbReference type="Proteomes" id="UP000092600"/>
    </source>
</evidence>
<dbReference type="GO" id="GO:0006633">
    <property type="term" value="P:fatty acid biosynthetic process"/>
    <property type="evidence" value="ECO:0007669"/>
    <property type="project" value="UniProtKB-KW"/>
</dbReference>
<keyword evidence="7" id="KW-0276">Fatty acid metabolism</keyword>
<dbReference type="GO" id="GO:0045300">
    <property type="term" value="F:stearoyl-[ACP] desaturase activity"/>
    <property type="evidence" value="ECO:0007669"/>
    <property type="project" value="InterPro"/>
</dbReference>
<accession>A0A199V962</accession>
<protein>
    <submittedName>
        <fullName evidence="14">Stearoyl-(Acyl-carrier-protein) 9-desaturase 3, chloroplastic</fullName>
    </submittedName>
</protein>
<evidence type="ECO:0000256" key="1">
    <source>
        <dbReference type="ARBA" id="ARBA00001954"/>
    </source>
</evidence>
<gene>
    <name evidence="14" type="ORF">ACMD2_02489</name>
</gene>
<comment type="similarity">
    <text evidence="3">Belongs to the fatty acid desaturase type 2 family.</text>
</comment>
<dbReference type="GO" id="GO:0046872">
    <property type="term" value="F:metal ion binding"/>
    <property type="evidence" value="ECO:0007669"/>
    <property type="project" value="UniProtKB-KW"/>
</dbReference>
<evidence type="ECO:0000256" key="4">
    <source>
        <dbReference type="ARBA" id="ARBA00011738"/>
    </source>
</evidence>
<dbReference type="STRING" id="4615.A0A199V962"/>
<keyword evidence="9" id="KW-0560">Oxidoreductase</keyword>
<evidence type="ECO:0000256" key="3">
    <source>
        <dbReference type="ARBA" id="ARBA00008749"/>
    </source>
</evidence>
<keyword evidence="8" id="KW-0809">Transit peptide</keyword>
<evidence type="ECO:0000256" key="2">
    <source>
        <dbReference type="ARBA" id="ARBA00004872"/>
    </source>
</evidence>
<comment type="caution">
    <text evidence="14">The sequence shown here is derived from an EMBL/GenBank/DDBJ whole genome shotgun (WGS) entry which is preliminary data.</text>
</comment>
<comment type="pathway">
    <text evidence="2">Lipid metabolism; fatty acid metabolism.</text>
</comment>
<keyword evidence="11" id="KW-0443">Lipid metabolism</keyword>
<name>A0A199V962_ANACO</name>
<sequence>MCRKSGKDVVIRGSDLQQQEKVEVLKSMEGWAEDRILTLLKPVESSWQPQDILPDSSTEEFFDAVREMRKRAAGGDPRRALGVPGGQHAW</sequence>
<feature type="region of interest" description="Disordered" evidence="13">
    <location>
        <begin position="71"/>
        <end position="90"/>
    </location>
</feature>
<evidence type="ECO:0000256" key="9">
    <source>
        <dbReference type="ARBA" id="ARBA00023002"/>
    </source>
</evidence>
<proteinExistence type="inferred from homology"/>
<evidence type="ECO:0000256" key="6">
    <source>
        <dbReference type="ARBA" id="ARBA00022723"/>
    </source>
</evidence>
<evidence type="ECO:0000256" key="5">
    <source>
        <dbReference type="ARBA" id="ARBA00022516"/>
    </source>
</evidence>
<dbReference type="Gene3D" id="1.10.620.20">
    <property type="entry name" value="Ribonucleotide Reductase, subunit A"/>
    <property type="match status" value="1"/>
</dbReference>
<organism evidence="14 15">
    <name type="scientific">Ananas comosus</name>
    <name type="common">Pineapple</name>
    <name type="synonym">Ananas ananas</name>
    <dbReference type="NCBI Taxonomy" id="4615"/>
    <lineage>
        <taxon>Eukaryota</taxon>
        <taxon>Viridiplantae</taxon>
        <taxon>Streptophyta</taxon>
        <taxon>Embryophyta</taxon>
        <taxon>Tracheophyta</taxon>
        <taxon>Spermatophyta</taxon>
        <taxon>Magnoliopsida</taxon>
        <taxon>Liliopsida</taxon>
        <taxon>Poales</taxon>
        <taxon>Bromeliaceae</taxon>
        <taxon>Bromelioideae</taxon>
        <taxon>Ananas</taxon>
    </lineage>
</organism>
<evidence type="ECO:0000313" key="14">
    <source>
        <dbReference type="EMBL" id="OAY73558.1"/>
    </source>
</evidence>
<evidence type="ECO:0000256" key="7">
    <source>
        <dbReference type="ARBA" id="ARBA00022832"/>
    </source>
</evidence>
<evidence type="ECO:0000256" key="10">
    <source>
        <dbReference type="ARBA" id="ARBA00023004"/>
    </source>
</evidence>